<dbReference type="EMBL" id="CP009285">
    <property type="protein sequence ID" value="AIQ56279.1"/>
    <property type="molecule type" value="Genomic_DNA"/>
</dbReference>
<evidence type="ECO:0000313" key="1">
    <source>
        <dbReference type="EMBL" id="AIQ56279.1"/>
    </source>
</evidence>
<proteinExistence type="predicted"/>
<gene>
    <name evidence="1" type="ORF">PBOR_04390</name>
</gene>
<keyword evidence="2" id="KW-1185">Reference proteome</keyword>
<dbReference type="AlphaFoldDB" id="A0A089MI85"/>
<accession>A0A089MI85</accession>
<name>A0A089MI85_PAEBO</name>
<dbReference type="Proteomes" id="UP000029518">
    <property type="component" value="Chromosome"/>
</dbReference>
<organism evidence="1 2">
    <name type="scientific">Paenibacillus borealis</name>
    <dbReference type="NCBI Taxonomy" id="160799"/>
    <lineage>
        <taxon>Bacteria</taxon>
        <taxon>Bacillati</taxon>
        <taxon>Bacillota</taxon>
        <taxon>Bacilli</taxon>
        <taxon>Bacillales</taxon>
        <taxon>Paenibacillaceae</taxon>
        <taxon>Paenibacillus</taxon>
    </lineage>
</organism>
<protein>
    <submittedName>
        <fullName evidence="1">Uncharacterized protein</fullName>
    </submittedName>
</protein>
<evidence type="ECO:0000313" key="2">
    <source>
        <dbReference type="Proteomes" id="UP000029518"/>
    </source>
</evidence>
<dbReference type="KEGG" id="pbd:PBOR_04390"/>
<dbReference type="HOGENOM" id="CLU_2602662_0_0_9"/>
<sequence>MYFVQDFKNLPDFYRIQRMNQEIHPATAAGNRNSNTTAGSARLGGQLARTACTHSLDGKLGLTAWTDCLDSRQYRGGAN</sequence>
<reference evidence="1" key="1">
    <citation type="submission" date="2014-08" db="EMBL/GenBank/DDBJ databases">
        <title>Comparative genomics of the Paenibacillus odorifer group.</title>
        <authorList>
            <person name="den Bakker H.C."/>
            <person name="Tsai Y.-C.Y.-C."/>
            <person name="Martin N."/>
            <person name="Korlach J."/>
            <person name="Wiedmann M."/>
        </authorList>
    </citation>
    <scope>NUCLEOTIDE SEQUENCE [LARGE SCALE GENOMIC DNA]</scope>
    <source>
        <strain evidence="1">DSM 13188</strain>
    </source>
</reference>